<accession>A0AAD5Q329</accession>
<gene>
    <name evidence="5" type="ORF">GHT06_008762</name>
</gene>
<dbReference type="GO" id="GO:0051382">
    <property type="term" value="P:kinetochore assembly"/>
    <property type="evidence" value="ECO:0007669"/>
    <property type="project" value="InterPro"/>
</dbReference>
<comment type="similarity">
    <text evidence="1">Belongs to the CENP-X/MHF2 family.</text>
</comment>
<protein>
    <recommendedName>
        <fullName evidence="7">Centromere protein X</fullName>
    </recommendedName>
</protein>
<dbReference type="Proteomes" id="UP000820818">
    <property type="component" value="Linkage Group LG1"/>
</dbReference>
<dbReference type="Pfam" id="PF09415">
    <property type="entry name" value="CENP-X"/>
    <property type="match status" value="1"/>
</dbReference>
<evidence type="ECO:0008006" key="7">
    <source>
        <dbReference type="Google" id="ProtNLM"/>
    </source>
</evidence>
<evidence type="ECO:0000256" key="2">
    <source>
        <dbReference type="ARBA" id="ARBA00022763"/>
    </source>
</evidence>
<dbReference type="AlphaFoldDB" id="A0AAD5Q329"/>
<keyword evidence="6" id="KW-1185">Reference proteome</keyword>
<dbReference type="GO" id="GO:0003677">
    <property type="term" value="F:DNA binding"/>
    <property type="evidence" value="ECO:0007669"/>
    <property type="project" value="UniProtKB-KW"/>
</dbReference>
<dbReference type="GO" id="GO:0006281">
    <property type="term" value="P:DNA repair"/>
    <property type="evidence" value="ECO:0007669"/>
    <property type="project" value="UniProtKB-KW"/>
</dbReference>
<organism evidence="5 6">
    <name type="scientific">Daphnia sinensis</name>
    <dbReference type="NCBI Taxonomy" id="1820382"/>
    <lineage>
        <taxon>Eukaryota</taxon>
        <taxon>Metazoa</taxon>
        <taxon>Ecdysozoa</taxon>
        <taxon>Arthropoda</taxon>
        <taxon>Crustacea</taxon>
        <taxon>Branchiopoda</taxon>
        <taxon>Diplostraca</taxon>
        <taxon>Cladocera</taxon>
        <taxon>Anomopoda</taxon>
        <taxon>Daphniidae</taxon>
        <taxon>Daphnia</taxon>
        <taxon>Daphnia similis group</taxon>
    </lineage>
</organism>
<dbReference type="CDD" id="cd22921">
    <property type="entry name" value="HFD_CENP-X"/>
    <property type="match status" value="1"/>
</dbReference>
<evidence type="ECO:0000313" key="6">
    <source>
        <dbReference type="Proteomes" id="UP000820818"/>
    </source>
</evidence>
<evidence type="ECO:0000256" key="3">
    <source>
        <dbReference type="ARBA" id="ARBA00023125"/>
    </source>
</evidence>
<evidence type="ECO:0000256" key="4">
    <source>
        <dbReference type="ARBA" id="ARBA00023204"/>
    </source>
</evidence>
<evidence type="ECO:0000313" key="5">
    <source>
        <dbReference type="EMBL" id="KAI9565020.1"/>
    </source>
</evidence>
<name>A0AAD5Q329_9CRUS</name>
<proteinExistence type="inferred from homology"/>
<keyword evidence="2" id="KW-0227">DNA damage</keyword>
<dbReference type="SUPFAM" id="SSF47113">
    <property type="entry name" value="Histone-fold"/>
    <property type="match status" value="1"/>
</dbReference>
<dbReference type="EMBL" id="WJBH02000001">
    <property type="protein sequence ID" value="KAI9565020.1"/>
    <property type="molecule type" value="Genomic_DNA"/>
</dbReference>
<dbReference type="InterPro" id="IPR009072">
    <property type="entry name" value="Histone-fold"/>
</dbReference>
<keyword evidence="4" id="KW-0234">DNA repair</keyword>
<keyword evidence="3" id="KW-0238">DNA-binding</keyword>
<reference evidence="5 6" key="1">
    <citation type="submission" date="2022-05" db="EMBL/GenBank/DDBJ databases">
        <title>A multi-omics perspective on studying reproductive biology in Daphnia sinensis.</title>
        <authorList>
            <person name="Jia J."/>
        </authorList>
    </citation>
    <scope>NUCLEOTIDE SEQUENCE [LARGE SCALE GENOMIC DNA]</scope>
    <source>
        <strain evidence="5 6">WSL</strain>
    </source>
</reference>
<dbReference type="InterPro" id="IPR018552">
    <property type="entry name" value="CENP-X"/>
</dbReference>
<comment type="caution">
    <text evidence="5">The sequence shown here is derived from an EMBL/GenBank/DDBJ whole genome shotgun (WGS) entry which is preliminary data.</text>
</comment>
<dbReference type="Gene3D" id="6.10.130.30">
    <property type="match status" value="1"/>
</dbReference>
<dbReference type="GO" id="GO:0046982">
    <property type="term" value="F:protein heterodimerization activity"/>
    <property type="evidence" value="ECO:0007669"/>
    <property type="project" value="InterPro"/>
</dbReference>
<sequence length="88" mass="10163">MDNYLQLFERNKSSTKFKEGLIHEIIKLYTAGKIRIGSEVVTAVNEIALRFVDEILWRIINQAHNEGVKDANLDHIEKIIPQLLLDFA</sequence>
<evidence type="ECO:0000256" key="1">
    <source>
        <dbReference type="ARBA" id="ARBA00009359"/>
    </source>
</evidence>